<accession>A0A8X6NPD7</accession>
<dbReference type="EMBL" id="BMAW01060662">
    <property type="protein sequence ID" value="GFT27325.1"/>
    <property type="molecule type" value="Genomic_DNA"/>
</dbReference>
<reference evidence="1" key="1">
    <citation type="submission" date="2020-08" db="EMBL/GenBank/DDBJ databases">
        <title>Multicomponent nature underlies the extraordinary mechanical properties of spider dragline silk.</title>
        <authorList>
            <person name="Kono N."/>
            <person name="Nakamura H."/>
            <person name="Mori M."/>
            <person name="Yoshida Y."/>
            <person name="Ohtoshi R."/>
            <person name="Malay A.D."/>
            <person name="Moran D.A.P."/>
            <person name="Tomita M."/>
            <person name="Numata K."/>
            <person name="Arakawa K."/>
        </authorList>
    </citation>
    <scope>NUCLEOTIDE SEQUENCE</scope>
</reference>
<organism evidence="1 2">
    <name type="scientific">Nephila pilipes</name>
    <name type="common">Giant wood spider</name>
    <name type="synonym">Nephila maculata</name>
    <dbReference type="NCBI Taxonomy" id="299642"/>
    <lineage>
        <taxon>Eukaryota</taxon>
        <taxon>Metazoa</taxon>
        <taxon>Ecdysozoa</taxon>
        <taxon>Arthropoda</taxon>
        <taxon>Chelicerata</taxon>
        <taxon>Arachnida</taxon>
        <taxon>Araneae</taxon>
        <taxon>Araneomorphae</taxon>
        <taxon>Entelegynae</taxon>
        <taxon>Araneoidea</taxon>
        <taxon>Nephilidae</taxon>
        <taxon>Nephila</taxon>
    </lineage>
</organism>
<evidence type="ECO:0000313" key="2">
    <source>
        <dbReference type="Proteomes" id="UP000887013"/>
    </source>
</evidence>
<proteinExistence type="predicted"/>
<comment type="caution">
    <text evidence="1">The sequence shown here is derived from an EMBL/GenBank/DDBJ whole genome shotgun (WGS) entry which is preliminary data.</text>
</comment>
<protein>
    <submittedName>
        <fullName evidence="1">Uncharacterized protein</fullName>
    </submittedName>
</protein>
<keyword evidence="2" id="KW-1185">Reference proteome</keyword>
<dbReference type="Proteomes" id="UP000887013">
    <property type="component" value="Unassembled WGS sequence"/>
</dbReference>
<dbReference type="OrthoDB" id="6432936at2759"/>
<name>A0A8X6NPD7_NEPPI</name>
<sequence length="76" mass="8954">MKNCPSEINFFWKYVTSHFEELRYLDDKPVVATERPRGPKKETTVVDDLMDNVQNFLQDITSSLMVKINRNFNSIV</sequence>
<dbReference type="AlphaFoldDB" id="A0A8X6NPD7"/>
<gene>
    <name evidence="1" type="ORF">NPIL_312071</name>
</gene>
<evidence type="ECO:0000313" key="1">
    <source>
        <dbReference type="EMBL" id="GFT27325.1"/>
    </source>
</evidence>